<dbReference type="SUPFAM" id="SSF53098">
    <property type="entry name" value="Ribonuclease H-like"/>
    <property type="match status" value="1"/>
</dbReference>
<protein>
    <submittedName>
        <fullName evidence="3">Uncharacterized protein LOC112494076</fullName>
    </submittedName>
</protein>
<proteinExistence type="predicted"/>
<accession>A0AAJ7REF4</accession>
<name>A0AAJ7REF4_CEPCN</name>
<dbReference type="GeneID" id="112494076"/>
<feature type="domain" description="Integrase catalytic" evidence="1">
    <location>
        <begin position="15"/>
        <end position="107"/>
    </location>
</feature>
<dbReference type="PANTHER" id="PTHR46585">
    <property type="entry name" value="INTEGRASE CORE DOMAIN CONTAINING PROTEIN"/>
    <property type="match status" value="1"/>
</dbReference>
<dbReference type="PANTHER" id="PTHR46585:SF1">
    <property type="entry name" value="CHROMO DOMAIN-CONTAINING PROTEIN"/>
    <property type="match status" value="1"/>
</dbReference>
<gene>
    <name evidence="3" type="primary">LOC112494076</name>
</gene>
<keyword evidence="2" id="KW-1185">Reference proteome</keyword>
<dbReference type="KEGG" id="ccin:112494076"/>
<dbReference type="Proteomes" id="UP000694920">
    <property type="component" value="Unplaced"/>
</dbReference>
<dbReference type="RefSeq" id="XP_024938955.1">
    <property type="nucleotide sequence ID" value="XM_025083187.1"/>
</dbReference>
<dbReference type="Pfam" id="PF00665">
    <property type="entry name" value="rve"/>
    <property type="match status" value="1"/>
</dbReference>
<dbReference type="Gene3D" id="3.30.420.10">
    <property type="entry name" value="Ribonuclease H-like superfamily/Ribonuclease H"/>
    <property type="match status" value="1"/>
</dbReference>
<evidence type="ECO:0000313" key="2">
    <source>
        <dbReference type="Proteomes" id="UP000694920"/>
    </source>
</evidence>
<reference evidence="3" key="1">
    <citation type="submission" date="2025-08" db="UniProtKB">
        <authorList>
            <consortium name="RefSeq"/>
        </authorList>
    </citation>
    <scope>IDENTIFICATION</scope>
</reference>
<dbReference type="GO" id="GO:0015074">
    <property type="term" value="P:DNA integration"/>
    <property type="evidence" value="ECO:0007669"/>
    <property type="project" value="InterPro"/>
</dbReference>
<sequence>MHCRMDGKKLAVVHELRRPARRNYQRRHVDIRGLDETWQADLVDMSAYARENGGYKYLLTVIDIFSKFAWAVPTKSKNAKDVMTAMKSILLQGRIPKKLQVDEGREF</sequence>
<dbReference type="GO" id="GO:0003676">
    <property type="term" value="F:nucleic acid binding"/>
    <property type="evidence" value="ECO:0007669"/>
    <property type="project" value="InterPro"/>
</dbReference>
<organism evidence="2 3">
    <name type="scientific">Cephus cinctus</name>
    <name type="common">Wheat stem sawfly</name>
    <dbReference type="NCBI Taxonomy" id="211228"/>
    <lineage>
        <taxon>Eukaryota</taxon>
        <taxon>Metazoa</taxon>
        <taxon>Ecdysozoa</taxon>
        <taxon>Arthropoda</taxon>
        <taxon>Hexapoda</taxon>
        <taxon>Insecta</taxon>
        <taxon>Pterygota</taxon>
        <taxon>Neoptera</taxon>
        <taxon>Endopterygota</taxon>
        <taxon>Hymenoptera</taxon>
        <taxon>Cephoidea</taxon>
        <taxon>Cephidae</taxon>
        <taxon>Cephus</taxon>
    </lineage>
</organism>
<evidence type="ECO:0000313" key="3">
    <source>
        <dbReference type="RefSeq" id="XP_024938955.1"/>
    </source>
</evidence>
<evidence type="ECO:0000259" key="1">
    <source>
        <dbReference type="PROSITE" id="PS50994"/>
    </source>
</evidence>
<dbReference type="InterPro" id="IPR001584">
    <property type="entry name" value="Integrase_cat-core"/>
</dbReference>
<dbReference type="InterPro" id="IPR036397">
    <property type="entry name" value="RNaseH_sf"/>
</dbReference>
<dbReference type="AlphaFoldDB" id="A0AAJ7REF4"/>
<dbReference type="PROSITE" id="PS50994">
    <property type="entry name" value="INTEGRASE"/>
    <property type="match status" value="1"/>
</dbReference>
<dbReference type="InterPro" id="IPR012337">
    <property type="entry name" value="RNaseH-like_sf"/>
</dbReference>